<evidence type="ECO:0000256" key="13">
    <source>
        <dbReference type="ARBA" id="ARBA00042611"/>
    </source>
</evidence>
<evidence type="ECO:0000256" key="22">
    <source>
        <dbReference type="ARBA" id="ARBA00043798"/>
    </source>
</evidence>
<dbReference type="EC" id="2.6.1.40" evidence="9"/>
<evidence type="ECO:0000256" key="31">
    <source>
        <dbReference type="ARBA" id="ARBA00048560"/>
    </source>
</evidence>
<dbReference type="AlphaFoldDB" id="A0A8D8YAR2"/>
<evidence type="ECO:0000256" key="9">
    <source>
        <dbReference type="ARBA" id="ARBA00039130"/>
    </source>
</evidence>
<accession>A0A8D8YAR2</accession>
<evidence type="ECO:0000256" key="35">
    <source>
        <dbReference type="ARBA" id="ARBA00058068"/>
    </source>
</evidence>
<dbReference type="GO" id="GO:0030170">
    <property type="term" value="F:pyridoxal phosphate binding"/>
    <property type="evidence" value="ECO:0007669"/>
    <property type="project" value="InterPro"/>
</dbReference>
<comment type="catalytic activity">
    <reaction evidence="18">
        <text>N(omega),N(omega)-dimethyl-L-arginine + oxaloacetate = 5-(3,3-dimethylguanidino)-2-oxopentanoate + L-aspartate</text>
        <dbReference type="Rhea" id="RHEA:77343"/>
        <dbReference type="ChEBI" id="CHEBI:16452"/>
        <dbReference type="ChEBI" id="CHEBI:29991"/>
        <dbReference type="ChEBI" id="CHEBI:58326"/>
        <dbReference type="ChEBI" id="CHEBI:197301"/>
    </reaction>
</comment>
<comment type="catalytic activity">
    <reaction evidence="31">
        <text>N(omega),N(omega)-dimethyl-L-arginine + 2-oxobutanoate = 5-(3,3-dimethylguanidino)-2-oxopentanoate + (2S)-2-aminobutanoate</text>
        <dbReference type="Rhea" id="RHEA:77351"/>
        <dbReference type="ChEBI" id="CHEBI:16763"/>
        <dbReference type="ChEBI" id="CHEBI:58326"/>
        <dbReference type="ChEBI" id="CHEBI:74359"/>
        <dbReference type="ChEBI" id="CHEBI:197301"/>
    </reaction>
</comment>
<dbReference type="SUPFAM" id="SSF53383">
    <property type="entry name" value="PLP-dependent transferases"/>
    <property type="match status" value="1"/>
</dbReference>
<evidence type="ECO:0000256" key="28">
    <source>
        <dbReference type="ARBA" id="ARBA00047892"/>
    </source>
</evidence>
<evidence type="ECO:0000256" key="29">
    <source>
        <dbReference type="ARBA" id="ARBA00048264"/>
    </source>
</evidence>
<evidence type="ECO:0000256" key="19">
    <source>
        <dbReference type="ARBA" id="ARBA00043751"/>
    </source>
</evidence>
<evidence type="ECO:0000256" key="11">
    <source>
        <dbReference type="ARBA" id="ARBA00041662"/>
    </source>
</evidence>
<comment type="catalytic activity">
    <reaction evidence="33">
        <text>oxaloacetate + L-alanine = L-aspartate + pyruvate</text>
        <dbReference type="Rhea" id="RHEA:77347"/>
        <dbReference type="ChEBI" id="CHEBI:15361"/>
        <dbReference type="ChEBI" id="CHEBI:16452"/>
        <dbReference type="ChEBI" id="CHEBI:29991"/>
        <dbReference type="ChEBI" id="CHEBI:57972"/>
    </reaction>
</comment>
<reference evidence="36" key="1">
    <citation type="submission" date="2021-05" db="EMBL/GenBank/DDBJ databases">
        <authorList>
            <person name="Alioto T."/>
            <person name="Alioto T."/>
            <person name="Gomez Garrido J."/>
        </authorList>
    </citation>
    <scope>NUCLEOTIDE SEQUENCE</scope>
</reference>
<evidence type="ECO:0000256" key="8">
    <source>
        <dbReference type="ARBA" id="ARBA00033660"/>
    </source>
</evidence>
<comment type="catalytic activity">
    <reaction evidence="24">
        <text>2-oxopentanoate + N(omega),N(omega)-dimethyl-L-arginine = 5-(3,3-dimethylguanidino)-2-oxopentanoate + L-2-aminopentanoate</text>
        <dbReference type="Rhea" id="RHEA:77359"/>
        <dbReference type="ChEBI" id="CHEBI:28644"/>
        <dbReference type="ChEBI" id="CHEBI:58326"/>
        <dbReference type="ChEBI" id="CHEBI:58441"/>
        <dbReference type="ChEBI" id="CHEBI:197301"/>
    </reaction>
</comment>
<evidence type="ECO:0000256" key="30">
    <source>
        <dbReference type="ARBA" id="ARBA00048500"/>
    </source>
</evidence>
<comment type="subcellular location">
    <subcellularLocation>
        <location evidence="2">Mitochondrion</location>
    </subcellularLocation>
</comment>
<evidence type="ECO:0000256" key="6">
    <source>
        <dbReference type="ARBA" id="ARBA00022576"/>
    </source>
</evidence>
<comment type="subunit">
    <text evidence="4">Homotetramer.</text>
</comment>
<protein>
    <recommendedName>
        <fullName evidence="10">Alanine--glyoxylate aminotransferase 2, mitochondrial</fullName>
        <ecNumber evidence="25">2.6.1.18</ecNumber>
        <ecNumber evidence="9">2.6.1.40</ecNumber>
        <ecNumber evidence="5">2.6.1.44</ecNumber>
    </recommendedName>
    <alternativeName>
        <fullName evidence="11">(R)-3-amino-2-methylpropionate--pyruvate transaminase</fullName>
    </alternativeName>
    <alternativeName>
        <fullName evidence="13">Beta-ALAAT II</fullName>
    </alternativeName>
    <alternativeName>
        <fullName evidence="14">Beta-alanine-pyruvate aminotransferase</fullName>
    </alternativeName>
    <alternativeName>
        <fullName evidence="27">D-3-aminoisobutyrate-pyruvate aminotransferase</fullName>
    </alternativeName>
    <alternativeName>
        <fullName evidence="12">D-AIBAT</fullName>
    </alternativeName>
    <alternativeName>
        <fullName evidence="26">D-beta-aminoisobutyrate-pyruvate aminotransferase</fullName>
    </alternativeName>
</protein>
<evidence type="ECO:0000256" key="16">
    <source>
        <dbReference type="ARBA" id="ARBA00043679"/>
    </source>
</evidence>
<comment type="catalytic activity">
    <reaction evidence="23">
        <text>3-oxopropanoate + L-alanine = beta-alanine + pyruvate</text>
        <dbReference type="Rhea" id="RHEA:14077"/>
        <dbReference type="ChEBI" id="CHEBI:15361"/>
        <dbReference type="ChEBI" id="CHEBI:33190"/>
        <dbReference type="ChEBI" id="CHEBI:57966"/>
        <dbReference type="ChEBI" id="CHEBI:57972"/>
        <dbReference type="EC" id="2.6.1.18"/>
    </reaction>
    <physiologicalReaction direction="right-to-left" evidence="23">
        <dbReference type="Rhea" id="RHEA:14079"/>
    </physiologicalReaction>
</comment>
<sequence length="105" mass="11330">MHGVSPDIVTMAKGIANGFPMGAVATTTEIAQVLTKASHFNTFGGNPVSCAAASAVLDVIKDEELQSNCKEVIRIKPPMCVTMEDAKFTFDVLHYVLTKFQNKKL</sequence>
<dbReference type="PANTHER" id="PTHR45688:SF3">
    <property type="entry name" value="ALANINE--GLYOXYLATE AMINOTRANSFERASE 2, MITOCHONDRIAL"/>
    <property type="match status" value="1"/>
</dbReference>
<comment type="catalytic activity">
    <reaction evidence="30">
        <text>2-oxohexanoate + N(omega),N(omega)-dimethyl-L-arginine = L-2-aminohexanoate + 5-(3,3-dimethylguanidino)-2-oxopentanoate</text>
        <dbReference type="Rhea" id="RHEA:77363"/>
        <dbReference type="ChEBI" id="CHEBI:35177"/>
        <dbReference type="ChEBI" id="CHEBI:58326"/>
        <dbReference type="ChEBI" id="CHEBI:58455"/>
        <dbReference type="ChEBI" id="CHEBI:197301"/>
    </reaction>
</comment>
<evidence type="ECO:0000313" key="36">
    <source>
        <dbReference type="EMBL" id="CAG6725273.1"/>
    </source>
</evidence>
<dbReference type="PANTHER" id="PTHR45688">
    <property type="match status" value="1"/>
</dbReference>
<evidence type="ECO:0000256" key="24">
    <source>
        <dbReference type="ARBA" id="ARBA00043826"/>
    </source>
</evidence>
<dbReference type="GO" id="GO:0009436">
    <property type="term" value="P:glyoxylate catabolic process"/>
    <property type="evidence" value="ECO:0007669"/>
    <property type="project" value="TreeGrafter"/>
</dbReference>
<dbReference type="EC" id="2.6.1.44" evidence="5"/>
<keyword evidence="7 36" id="KW-0808">Transferase</keyword>
<comment type="catalytic activity">
    <reaction evidence="21">
        <text>L-ornithine + pyruvate = 5-amino-2-oxopentanoate + L-alanine</text>
        <dbReference type="Rhea" id="RHEA:77327"/>
        <dbReference type="ChEBI" id="CHEBI:15361"/>
        <dbReference type="ChEBI" id="CHEBI:46911"/>
        <dbReference type="ChEBI" id="CHEBI:57972"/>
        <dbReference type="ChEBI" id="CHEBI:58802"/>
    </reaction>
</comment>
<organism evidence="36">
    <name type="scientific">Cacopsylla melanoneura</name>
    <dbReference type="NCBI Taxonomy" id="428564"/>
    <lineage>
        <taxon>Eukaryota</taxon>
        <taxon>Metazoa</taxon>
        <taxon>Ecdysozoa</taxon>
        <taxon>Arthropoda</taxon>
        <taxon>Hexapoda</taxon>
        <taxon>Insecta</taxon>
        <taxon>Pterygota</taxon>
        <taxon>Neoptera</taxon>
        <taxon>Paraneoptera</taxon>
        <taxon>Hemiptera</taxon>
        <taxon>Sternorrhyncha</taxon>
        <taxon>Psylloidea</taxon>
        <taxon>Psyllidae</taxon>
        <taxon>Psyllinae</taxon>
        <taxon>Cacopsylla</taxon>
    </lineage>
</organism>
<evidence type="ECO:0000256" key="23">
    <source>
        <dbReference type="ARBA" id="ARBA00043825"/>
    </source>
</evidence>
<evidence type="ECO:0000256" key="34">
    <source>
        <dbReference type="ARBA" id="ARBA00049480"/>
    </source>
</evidence>
<comment type="similarity">
    <text evidence="3">Belongs to the class-III pyridoxal-phosphate-dependent aminotransferase family.</text>
</comment>
<dbReference type="GO" id="GO:0005739">
    <property type="term" value="C:mitochondrion"/>
    <property type="evidence" value="ECO:0007669"/>
    <property type="project" value="UniProtKB-SubCell"/>
</dbReference>
<evidence type="ECO:0000256" key="1">
    <source>
        <dbReference type="ARBA" id="ARBA00001933"/>
    </source>
</evidence>
<dbReference type="InterPro" id="IPR015421">
    <property type="entry name" value="PyrdxlP-dep_Trfase_major"/>
</dbReference>
<dbReference type="Pfam" id="PF00202">
    <property type="entry name" value="Aminotran_3"/>
    <property type="match status" value="1"/>
</dbReference>
<dbReference type="InterPro" id="IPR005814">
    <property type="entry name" value="Aminotrans_3"/>
</dbReference>
<comment type="catalytic activity">
    <reaction evidence="22">
        <text>N(omega),N('omega)-dimethyl-L-arginine + pyruvate = 5-(3,3'-dimethylguanidino)-2-oxopentanoate + L-alanine</text>
        <dbReference type="Rhea" id="RHEA:77307"/>
        <dbReference type="ChEBI" id="CHEBI:15361"/>
        <dbReference type="ChEBI" id="CHEBI:57972"/>
        <dbReference type="ChEBI" id="CHEBI:197308"/>
        <dbReference type="ChEBI" id="CHEBI:197310"/>
    </reaction>
</comment>
<evidence type="ECO:0000256" key="12">
    <source>
        <dbReference type="ARBA" id="ARBA00041845"/>
    </source>
</evidence>
<comment type="catalytic activity">
    <reaction evidence="34">
        <text>N(omega),N('omega)-dimethyl-L-arginine + glyoxylate = 5-(3,3'-dimethylguanidino)-2-oxopentanoate + glycine</text>
        <dbReference type="Rhea" id="RHEA:77315"/>
        <dbReference type="ChEBI" id="CHEBI:36655"/>
        <dbReference type="ChEBI" id="CHEBI:57305"/>
        <dbReference type="ChEBI" id="CHEBI:197308"/>
        <dbReference type="ChEBI" id="CHEBI:197310"/>
    </reaction>
</comment>
<evidence type="ECO:0000256" key="5">
    <source>
        <dbReference type="ARBA" id="ARBA00013049"/>
    </source>
</evidence>
<evidence type="ECO:0000256" key="3">
    <source>
        <dbReference type="ARBA" id="ARBA00008954"/>
    </source>
</evidence>
<dbReference type="EC" id="2.6.1.18" evidence="25"/>
<dbReference type="GO" id="GO:0019481">
    <property type="term" value="P:L-alanine catabolic process, by transamination"/>
    <property type="evidence" value="ECO:0007669"/>
    <property type="project" value="TreeGrafter"/>
</dbReference>
<comment type="catalytic activity">
    <reaction evidence="17">
        <text>(R)-3-amino-2-methylpropanoate + pyruvate = 2-methyl-3-oxopropanoate + L-alanine</text>
        <dbReference type="Rhea" id="RHEA:18393"/>
        <dbReference type="ChEBI" id="CHEBI:15361"/>
        <dbReference type="ChEBI" id="CHEBI:57700"/>
        <dbReference type="ChEBI" id="CHEBI:57731"/>
        <dbReference type="ChEBI" id="CHEBI:57972"/>
        <dbReference type="EC" id="2.6.1.40"/>
    </reaction>
    <physiologicalReaction direction="left-to-right" evidence="17">
        <dbReference type="Rhea" id="RHEA:18394"/>
    </physiologicalReaction>
</comment>
<dbReference type="GO" id="GO:0008453">
    <property type="term" value="F:alanine-glyoxylate transaminase activity"/>
    <property type="evidence" value="ECO:0007669"/>
    <property type="project" value="UniProtKB-EC"/>
</dbReference>
<dbReference type="GO" id="GO:0047305">
    <property type="term" value="F:(R)-3-amino-2-methylpropionate-pyruvate transaminase activity"/>
    <property type="evidence" value="ECO:0007669"/>
    <property type="project" value="UniProtKB-EC"/>
</dbReference>
<dbReference type="InterPro" id="IPR015424">
    <property type="entry name" value="PyrdxlP-dep_Trfase"/>
</dbReference>
<comment type="function">
    <text evidence="35">Multifunctional aminotransferase with a broad substrate specificity. Catalyzes the conversion of glyoxylate to glycine using alanine as the amino donor. Catalyzes metabolism of not L- but the D-isomer of D-beta-aminoisobutyric acid to generate 2-methyl-3-oxopropanoate and alanine. Catalyzes the transfer of the amino group from beta-alanine to pyruvate to yield L-alanine and 3-oxopropanoate. Can metabolize NG-monomethyl-L-arginine (NMMA), asymmetric NG,NG-dimethyl-L-arginine (ADMA) and symmetric NG,N'G-dimethyl-L-arginine (SDMA). ADMA is a potent inhibitor of nitric-oxide (NO) synthase, and this activity provides mechanism through which the kidney regulates blood pressure.</text>
</comment>
<dbReference type="EMBL" id="HBUF01369253">
    <property type="protein sequence ID" value="CAG6725273.1"/>
    <property type="molecule type" value="Transcribed_RNA"/>
</dbReference>
<name>A0A8D8YAR2_9HEMI</name>
<evidence type="ECO:0000256" key="10">
    <source>
        <dbReference type="ARBA" id="ARBA00039862"/>
    </source>
</evidence>
<keyword evidence="6 36" id="KW-0032">Aminotransferase</keyword>
<dbReference type="GO" id="GO:0016223">
    <property type="term" value="F:beta-alanine:pyruvate transaminase activity"/>
    <property type="evidence" value="ECO:0007669"/>
    <property type="project" value="UniProtKB-EC"/>
</dbReference>
<evidence type="ECO:0000256" key="14">
    <source>
        <dbReference type="ARBA" id="ARBA00042669"/>
    </source>
</evidence>
<evidence type="ECO:0000256" key="26">
    <source>
        <dbReference type="ARBA" id="ARBA00044257"/>
    </source>
</evidence>
<evidence type="ECO:0000256" key="17">
    <source>
        <dbReference type="ARBA" id="ARBA00043726"/>
    </source>
</evidence>
<evidence type="ECO:0000256" key="2">
    <source>
        <dbReference type="ARBA" id="ARBA00004173"/>
    </source>
</evidence>
<proteinExistence type="inferred from homology"/>
<comment type="catalytic activity">
    <reaction evidence="8">
        <text>glyoxylate + L-alanine = glycine + pyruvate</text>
        <dbReference type="Rhea" id="RHEA:24248"/>
        <dbReference type="ChEBI" id="CHEBI:15361"/>
        <dbReference type="ChEBI" id="CHEBI:36655"/>
        <dbReference type="ChEBI" id="CHEBI:57305"/>
        <dbReference type="ChEBI" id="CHEBI:57972"/>
        <dbReference type="EC" id="2.6.1.44"/>
    </reaction>
    <physiologicalReaction direction="left-to-right" evidence="8">
        <dbReference type="Rhea" id="RHEA:24249"/>
    </physiologicalReaction>
</comment>
<evidence type="ECO:0000256" key="25">
    <source>
        <dbReference type="ARBA" id="ARBA00044055"/>
    </source>
</evidence>
<comment type="cofactor">
    <cofactor evidence="1">
        <name>pyridoxal 5'-phosphate</name>
        <dbReference type="ChEBI" id="CHEBI:597326"/>
    </cofactor>
</comment>
<comment type="catalytic activity">
    <reaction evidence="20">
        <text>N(omega)-methyl-L-arginine + pyruvate = 5-(3-methylguanidino)-2-oxopentanoate + L-alanine</text>
        <dbReference type="Rhea" id="RHEA:77319"/>
        <dbReference type="ChEBI" id="CHEBI:15361"/>
        <dbReference type="ChEBI" id="CHEBI:57972"/>
        <dbReference type="ChEBI" id="CHEBI:114953"/>
        <dbReference type="ChEBI" id="CHEBI:197314"/>
    </reaction>
</comment>
<evidence type="ECO:0000256" key="15">
    <source>
        <dbReference type="ARBA" id="ARBA00043669"/>
    </source>
</evidence>
<evidence type="ECO:0000256" key="21">
    <source>
        <dbReference type="ARBA" id="ARBA00043777"/>
    </source>
</evidence>
<evidence type="ECO:0000256" key="32">
    <source>
        <dbReference type="ARBA" id="ARBA00048760"/>
    </source>
</evidence>
<evidence type="ECO:0000256" key="33">
    <source>
        <dbReference type="ARBA" id="ARBA00048916"/>
    </source>
</evidence>
<comment type="catalytic activity">
    <reaction evidence="32">
        <text>N(omega)-methyl-L-arginine + glyoxylate = 5-(3-methylguanidino)-2-oxopentanoate + glycine</text>
        <dbReference type="Rhea" id="RHEA:77323"/>
        <dbReference type="ChEBI" id="CHEBI:36655"/>
        <dbReference type="ChEBI" id="CHEBI:57305"/>
        <dbReference type="ChEBI" id="CHEBI:114953"/>
        <dbReference type="ChEBI" id="CHEBI:197314"/>
    </reaction>
</comment>
<evidence type="ECO:0000256" key="18">
    <source>
        <dbReference type="ARBA" id="ARBA00043749"/>
    </source>
</evidence>
<evidence type="ECO:0000256" key="4">
    <source>
        <dbReference type="ARBA" id="ARBA00011881"/>
    </source>
</evidence>
<dbReference type="Gene3D" id="3.40.640.10">
    <property type="entry name" value="Type I PLP-dependent aspartate aminotransferase-like (Major domain)"/>
    <property type="match status" value="1"/>
</dbReference>
<evidence type="ECO:0000256" key="20">
    <source>
        <dbReference type="ARBA" id="ARBA00043758"/>
    </source>
</evidence>
<comment type="catalytic activity">
    <reaction evidence="16">
        <text>(2S)-2-aminobutanoate + glyoxylate = 2-oxobutanoate + glycine</text>
        <dbReference type="Rhea" id="RHEA:77339"/>
        <dbReference type="ChEBI" id="CHEBI:16763"/>
        <dbReference type="ChEBI" id="CHEBI:36655"/>
        <dbReference type="ChEBI" id="CHEBI:57305"/>
        <dbReference type="ChEBI" id="CHEBI:74359"/>
    </reaction>
</comment>
<comment type="catalytic activity">
    <reaction evidence="15">
        <text>N(omega),N(omega)-dimethyl-L-arginine + pyruvate = 5-(3,3-dimethylguanidino)-2-oxopentanoate + L-alanine</text>
        <dbReference type="Rhea" id="RHEA:77303"/>
        <dbReference type="ChEBI" id="CHEBI:15361"/>
        <dbReference type="ChEBI" id="CHEBI:57972"/>
        <dbReference type="ChEBI" id="CHEBI:58326"/>
        <dbReference type="ChEBI" id="CHEBI:197301"/>
    </reaction>
</comment>
<comment type="catalytic activity">
    <reaction evidence="29">
        <text>L-ornithine + glyoxylate = 5-amino-2-oxopentanoate + glycine</text>
        <dbReference type="Rhea" id="RHEA:77331"/>
        <dbReference type="ChEBI" id="CHEBI:36655"/>
        <dbReference type="ChEBI" id="CHEBI:46911"/>
        <dbReference type="ChEBI" id="CHEBI:57305"/>
        <dbReference type="ChEBI" id="CHEBI:58802"/>
    </reaction>
</comment>
<comment type="catalytic activity">
    <reaction evidence="19">
        <text>2-oxobutanoate + L-alanine = (2S)-2-aminobutanoate + pyruvate</text>
        <dbReference type="Rhea" id="RHEA:77355"/>
        <dbReference type="ChEBI" id="CHEBI:15361"/>
        <dbReference type="ChEBI" id="CHEBI:16763"/>
        <dbReference type="ChEBI" id="CHEBI:57972"/>
        <dbReference type="ChEBI" id="CHEBI:74359"/>
        <dbReference type="EC" id="2.6.1.44"/>
    </reaction>
</comment>
<evidence type="ECO:0000256" key="27">
    <source>
        <dbReference type="ARBA" id="ARBA00044258"/>
    </source>
</evidence>
<evidence type="ECO:0000256" key="7">
    <source>
        <dbReference type="ARBA" id="ARBA00022679"/>
    </source>
</evidence>
<comment type="catalytic activity">
    <reaction evidence="28">
        <text>N(omega),N(omega)-dimethyl-L-arginine + glyoxylate = 5-(3,3-dimethylguanidino)-2-oxopentanoate + glycine</text>
        <dbReference type="Rhea" id="RHEA:77311"/>
        <dbReference type="ChEBI" id="CHEBI:36655"/>
        <dbReference type="ChEBI" id="CHEBI:57305"/>
        <dbReference type="ChEBI" id="CHEBI:58326"/>
        <dbReference type="ChEBI" id="CHEBI:197301"/>
    </reaction>
</comment>